<proteinExistence type="predicted"/>
<accession>A0ABQ7ERH0</accession>
<evidence type="ECO:0000313" key="2">
    <source>
        <dbReference type="Proteomes" id="UP000266723"/>
    </source>
</evidence>
<protein>
    <submittedName>
        <fullName evidence="1">Uncharacterized protein</fullName>
    </submittedName>
</protein>
<evidence type="ECO:0000313" key="1">
    <source>
        <dbReference type="EMBL" id="KAF3605695.1"/>
    </source>
</evidence>
<name>A0ABQ7ERH0_BRACR</name>
<reference evidence="1 2" key="1">
    <citation type="journal article" date="2020" name="BMC Genomics">
        <title>Intraspecific diversification of the crop wild relative Brassica cretica Lam. using demographic model selection.</title>
        <authorList>
            <person name="Kioukis A."/>
            <person name="Michalopoulou V.A."/>
            <person name="Briers L."/>
            <person name="Pirintsos S."/>
            <person name="Studholme D.J."/>
            <person name="Pavlidis P."/>
            <person name="Sarris P.F."/>
        </authorList>
    </citation>
    <scope>NUCLEOTIDE SEQUENCE [LARGE SCALE GENOMIC DNA]</scope>
    <source>
        <strain evidence="2">cv. PFS-1207/04</strain>
    </source>
</reference>
<dbReference type="EMBL" id="QGKV02000297">
    <property type="protein sequence ID" value="KAF3605695.1"/>
    <property type="molecule type" value="Genomic_DNA"/>
</dbReference>
<comment type="caution">
    <text evidence="1">The sequence shown here is derived from an EMBL/GenBank/DDBJ whole genome shotgun (WGS) entry which is preliminary data.</text>
</comment>
<dbReference type="Proteomes" id="UP000266723">
    <property type="component" value="Unassembled WGS sequence"/>
</dbReference>
<keyword evidence="2" id="KW-1185">Reference proteome</keyword>
<organism evidence="1 2">
    <name type="scientific">Brassica cretica</name>
    <name type="common">Mustard</name>
    <dbReference type="NCBI Taxonomy" id="69181"/>
    <lineage>
        <taxon>Eukaryota</taxon>
        <taxon>Viridiplantae</taxon>
        <taxon>Streptophyta</taxon>
        <taxon>Embryophyta</taxon>
        <taxon>Tracheophyta</taxon>
        <taxon>Spermatophyta</taxon>
        <taxon>Magnoliopsida</taxon>
        <taxon>eudicotyledons</taxon>
        <taxon>Gunneridae</taxon>
        <taxon>Pentapetalae</taxon>
        <taxon>rosids</taxon>
        <taxon>malvids</taxon>
        <taxon>Brassicales</taxon>
        <taxon>Brassicaceae</taxon>
        <taxon>Brassiceae</taxon>
        <taxon>Brassica</taxon>
    </lineage>
</organism>
<gene>
    <name evidence="1" type="ORF">DY000_02051519</name>
</gene>
<sequence>MSELRTWILVNSTKYGVIIDTYMSDHVFLLFRLSMKGGVKEARGFMIESDANVVGGERILSCNSRTSS</sequence>